<feature type="binding site" evidence="2">
    <location>
        <begin position="546"/>
        <end position="547"/>
    </location>
    <ligand>
        <name>FAD</name>
        <dbReference type="ChEBI" id="CHEBI:57692"/>
    </ligand>
</feature>
<dbReference type="PANTHER" id="PTHR11552">
    <property type="entry name" value="GLUCOSE-METHANOL-CHOLINE GMC OXIDOREDUCTASE"/>
    <property type="match status" value="1"/>
</dbReference>
<dbReference type="PANTHER" id="PTHR11552:SF78">
    <property type="entry name" value="GLUCOSE-METHANOL-CHOLINE OXIDOREDUCTASE N-TERMINAL DOMAIN-CONTAINING PROTEIN"/>
    <property type="match status" value="1"/>
</dbReference>
<name>A0AAV9U356_9PEZI</name>
<evidence type="ECO:0000313" key="5">
    <source>
        <dbReference type="Proteomes" id="UP001373714"/>
    </source>
</evidence>
<dbReference type="PROSITE" id="PS00624">
    <property type="entry name" value="GMC_OXRED_2"/>
    <property type="match status" value="1"/>
</dbReference>
<dbReference type="Pfam" id="PF05199">
    <property type="entry name" value="GMC_oxred_C"/>
    <property type="match status" value="1"/>
</dbReference>
<reference evidence="4 5" key="1">
    <citation type="submission" date="2019-10" db="EMBL/GenBank/DDBJ databases">
        <authorList>
            <person name="Palmer J.M."/>
        </authorList>
    </citation>
    <scope>NUCLEOTIDE SEQUENCE [LARGE SCALE GENOMIC DNA]</scope>
    <source>
        <strain evidence="4 5">TWF730</strain>
    </source>
</reference>
<keyword evidence="2" id="KW-0274">FAD</keyword>
<accession>A0AAV9U356</accession>
<dbReference type="Pfam" id="PF00732">
    <property type="entry name" value="GMC_oxred_N"/>
    <property type="match status" value="1"/>
</dbReference>
<comment type="cofactor">
    <cofactor evidence="2">
        <name>FAD</name>
        <dbReference type="ChEBI" id="CHEBI:57692"/>
    </cofactor>
</comment>
<dbReference type="EMBL" id="JAVHNS010000015">
    <property type="protein sequence ID" value="KAK6334519.1"/>
    <property type="molecule type" value="Genomic_DNA"/>
</dbReference>
<dbReference type="PIRSF" id="PIRSF000137">
    <property type="entry name" value="Alcohol_oxidase"/>
    <property type="match status" value="1"/>
</dbReference>
<dbReference type="GO" id="GO:0016614">
    <property type="term" value="F:oxidoreductase activity, acting on CH-OH group of donors"/>
    <property type="evidence" value="ECO:0007669"/>
    <property type="project" value="InterPro"/>
</dbReference>
<dbReference type="Gene3D" id="3.50.50.60">
    <property type="entry name" value="FAD/NAD(P)-binding domain"/>
    <property type="match status" value="1"/>
</dbReference>
<evidence type="ECO:0000256" key="1">
    <source>
        <dbReference type="ARBA" id="ARBA00010790"/>
    </source>
</evidence>
<keyword evidence="5" id="KW-1185">Reference proteome</keyword>
<protein>
    <recommendedName>
        <fullName evidence="3">Glucose-methanol-choline oxidoreductase N-terminal domain-containing protein</fullName>
    </recommendedName>
</protein>
<dbReference type="SUPFAM" id="SSF51905">
    <property type="entry name" value="FAD/NAD(P)-binding domain"/>
    <property type="match status" value="1"/>
</dbReference>
<evidence type="ECO:0000313" key="4">
    <source>
        <dbReference type="EMBL" id="KAK6334519.1"/>
    </source>
</evidence>
<comment type="similarity">
    <text evidence="1">Belongs to the GMC oxidoreductase family.</text>
</comment>
<evidence type="ECO:0000256" key="2">
    <source>
        <dbReference type="PIRSR" id="PIRSR000137-2"/>
    </source>
</evidence>
<dbReference type="GO" id="GO:0050660">
    <property type="term" value="F:flavin adenine dinucleotide binding"/>
    <property type="evidence" value="ECO:0007669"/>
    <property type="project" value="InterPro"/>
</dbReference>
<gene>
    <name evidence="4" type="ORF">TWF730_003733</name>
</gene>
<keyword evidence="2" id="KW-0285">Flavoprotein</keyword>
<dbReference type="InterPro" id="IPR000172">
    <property type="entry name" value="GMC_OxRdtase_N"/>
</dbReference>
<dbReference type="Gene3D" id="3.30.560.10">
    <property type="entry name" value="Glucose Oxidase, domain 3"/>
    <property type="match status" value="1"/>
</dbReference>
<dbReference type="AlphaFoldDB" id="A0AAV9U356"/>
<sequence>MSNISNNSADFPNEVDIIIAGGGSAGCTLAGRLAAAEPSLSILVVESGINNKDVESVIHPAMFLNNLIPGSQTATFHVAKKSEKLNNREPIVPTGGCLGGGSSINFMMYTRAQGVDYDDWNTEGWTQKDLIPFLKKTETYHDSNPSVDKSVHGYEGPFHVSSGGYISKKFQDDCVRAAAETGLKEVPDANNLTEANGTQRWLRWIHPTTGRRQDSAHVLLHPILETGKTGLNVLTEHKVVKVVISNGRATGVECVPNIRTQTLTPATEALATPKFIKARKYVVVSAGALSSPCILERSGIGAKSVLDKAGVPVVSEVPGVGTNYMDHNLYLTAYNTKLTEAESFDPFLDGRRPFQNEIEAFSKPDSEKYIAWSGMDFAAKIRPREDEIASAPESFRKLWERDYESRPERPLMVAVFAPGHLGDHSILPISQYMTAAIFLSYPYGRGSIHITGPDVNEQTDFDSGFLSNDWDLEALVIGYKRVREIIRRMKSFAGGAESVILGPKFREGSKGSKWDYPTTNGAVTEYDAEDDEAIRTFVRDVVATTWHSCGTCPMKPLEDGGVVDEKLNVYGVKGLKVADLSIMPSNVAGNTYSTSLLVGEKAAAILAEELGIHHF</sequence>
<dbReference type="SUPFAM" id="SSF54373">
    <property type="entry name" value="FAD-linked reductases, C-terminal domain"/>
    <property type="match status" value="1"/>
</dbReference>
<dbReference type="InterPro" id="IPR007867">
    <property type="entry name" value="GMC_OxRtase_C"/>
</dbReference>
<feature type="domain" description="Glucose-methanol-choline oxidoreductase N-terminal" evidence="3">
    <location>
        <begin position="287"/>
        <end position="301"/>
    </location>
</feature>
<dbReference type="InterPro" id="IPR012132">
    <property type="entry name" value="GMC_OxRdtase"/>
</dbReference>
<dbReference type="Proteomes" id="UP001373714">
    <property type="component" value="Unassembled WGS sequence"/>
</dbReference>
<proteinExistence type="inferred from homology"/>
<organism evidence="4 5">
    <name type="scientific">Orbilia blumenaviensis</name>
    <dbReference type="NCBI Taxonomy" id="1796055"/>
    <lineage>
        <taxon>Eukaryota</taxon>
        <taxon>Fungi</taxon>
        <taxon>Dikarya</taxon>
        <taxon>Ascomycota</taxon>
        <taxon>Pezizomycotina</taxon>
        <taxon>Orbiliomycetes</taxon>
        <taxon>Orbiliales</taxon>
        <taxon>Orbiliaceae</taxon>
        <taxon>Orbilia</taxon>
    </lineage>
</organism>
<feature type="binding site" evidence="2">
    <location>
        <position position="239"/>
    </location>
    <ligand>
        <name>FAD</name>
        <dbReference type="ChEBI" id="CHEBI:57692"/>
    </ligand>
</feature>
<comment type="caution">
    <text evidence="4">The sequence shown here is derived from an EMBL/GenBank/DDBJ whole genome shotgun (WGS) entry which is preliminary data.</text>
</comment>
<evidence type="ECO:0000259" key="3">
    <source>
        <dbReference type="PROSITE" id="PS00624"/>
    </source>
</evidence>
<dbReference type="InterPro" id="IPR036188">
    <property type="entry name" value="FAD/NAD-bd_sf"/>
</dbReference>